<dbReference type="InterPro" id="IPR050259">
    <property type="entry name" value="SDR"/>
</dbReference>
<proteinExistence type="inferred from homology"/>
<dbReference type="Gene3D" id="3.40.50.720">
    <property type="entry name" value="NAD(P)-binding Rossmann-like Domain"/>
    <property type="match status" value="1"/>
</dbReference>
<organism evidence="2 3">
    <name type="scientific">Pseudoxanthobacter soli DSM 19599</name>
    <dbReference type="NCBI Taxonomy" id="1123029"/>
    <lineage>
        <taxon>Bacteria</taxon>
        <taxon>Pseudomonadati</taxon>
        <taxon>Pseudomonadota</taxon>
        <taxon>Alphaproteobacteria</taxon>
        <taxon>Hyphomicrobiales</taxon>
        <taxon>Segnochrobactraceae</taxon>
        <taxon>Pseudoxanthobacter</taxon>
    </lineage>
</organism>
<dbReference type="InterPro" id="IPR036291">
    <property type="entry name" value="NAD(P)-bd_dom_sf"/>
</dbReference>
<accession>A0A1M7ZS18</accession>
<reference evidence="2 3" key="1">
    <citation type="submission" date="2016-12" db="EMBL/GenBank/DDBJ databases">
        <authorList>
            <person name="Song W.-J."/>
            <person name="Kurnit D.M."/>
        </authorList>
    </citation>
    <scope>NUCLEOTIDE SEQUENCE [LARGE SCALE GENOMIC DNA]</scope>
    <source>
        <strain evidence="2 3">DSM 19599</strain>
    </source>
</reference>
<dbReference type="OrthoDB" id="9793325at2"/>
<dbReference type="AlphaFoldDB" id="A0A1M7ZS18"/>
<dbReference type="PRINTS" id="PR00080">
    <property type="entry name" value="SDRFAMILY"/>
</dbReference>
<gene>
    <name evidence="2" type="ORF">SAMN02745172_04381</name>
</gene>
<dbReference type="STRING" id="1123029.SAMN02745172_04381"/>
<name>A0A1M7ZS18_9HYPH</name>
<dbReference type="InterPro" id="IPR002347">
    <property type="entry name" value="SDR_fam"/>
</dbReference>
<dbReference type="RefSeq" id="WP_073632808.1">
    <property type="nucleotide sequence ID" value="NZ_FRXO01000018.1"/>
</dbReference>
<dbReference type="PANTHER" id="PTHR42879:SF6">
    <property type="entry name" value="NADPH-DEPENDENT REDUCTASE BACG"/>
    <property type="match status" value="1"/>
</dbReference>
<dbReference type="EMBL" id="FRXO01000018">
    <property type="protein sequence ID" value="SHO67700.1"/>
    <property type="molecule type" value="Genomic_DNA"/>
</dbReference>
<dbReference type="SUPFAM" id="SSF51735">
    <property type="entry name" value="NAD(P)-binding Rossmann-fold domains"/>
    <property type="match status" value="1"/>
</dbReference>
<dbReference type="Proteomes" id="UP000186406">
    <property type="component" value="Unassembled WGS sequence"/>
</dbReference>
<comment type="similarity">
    <text evidence="1">Belongs to the short-chain dehydrogenases/reductases (SDR) family.</text>
</comment>
<dbReference type="FunFam" id="3.40.50.720:FF:000084">
    <property type="entry name" value="Short-chain dehydrogenase reductase"/>
    <property type="match status" value="1"/>
</dbReference>
<protein>
    <submittedName>
        <fullName evidence="2">3-oxoacyl-[acyl-carrier protein] reductase</fullName>
    </submittedName>
</protein>
<evidence type="ECO:0000313" key="3">
    <source>
        <dbReference type="Proteomes" id="UP000186406"/>
    </source>
</evidence>
<sequence length="261" mass="26486">MDLGFNDRTALVLGASRGLGLAIARTLAAEGASVILAGRDEARLAAAVEGIVAHGGKARALRLDLADRPALEAALDGLVAEGTVVDILVNNGGGPPPGPVSAVAAAAWSTAFETMANALFTVTARLLPGMRAQRYGRIVNIVSSGVVQPIPNLGMSNALRASVVGWAKTLAGEVAGEGITVNSVVPGRIHTDRVDELDAAAAARASKTVDEIAAASRATIPMGRYGDPQEFADVVAFLASGRASYVTGSLVRVDGGMIRGI</sequence>
<dbReference type="PRINTS" id="PR00081">
    <property type="entry name" value="GDHRDH"/>
</dbReference>
<dbReference type="Pfam" id="PF13561">
    <property type="entry name" value="adh_short_C2"/>
    <property type="match status" value="1"/>
</dbReference>
<evidence type="ECO:0000313" key="2">
    <source>
        <dbReference type="EMBL" id="SHO67700.1"/>
    </source>
</evidence>
<dbReference type="PANTHER" id="PTHR42879">
    <property type="entry name" value="3-OXOACYL-(ACYL-CARRIER-PROTEIN) REDUCTASE"/>
    <property type="match status" value="1"/>
</dbReference>
<keyword evidence="3" id="KW-1185">Reference proteome</keyword>
<evidence type="ECO:0000256" key="1">
    <source>
        <dbReference type="ARBA" id="ARBA00006484"/>
    </source>
</evidence>